<comment type="caution">
    <text evidence="2">The sequence shown here is derived from an EMBL/GenBank/DDBJ whole genome shotgun (WGS) entry which is preliminary data.</text>
</comment>
<organism evidence="2 3">
    <name type="scientific">Rhypophila decipiens</name>
    <dbReference type="NCBI Taxonomy" id="261697"/>
    <lineage>
        <taxon>Eukaryota</taxon>
        <taxon>Fungi</taxon>
        <taxon>Dikarya</taxon>
        <taxon>Ascomycota</taxon>
        <taxon>Pezizomycotina</taxon>
        <taxon>Sordariomycetes</taxon>
        <taxon>Sordariomycetidae</taxon>
        <taxon>Sordariales</taxon>
        <taxon>Naviculisporaceae</taxon>
        <taxon>Rhypophila</taxon>
    </lineage>
</organism>
<evidence type="ECO:0000313" key="2">
    <source>
        <dbReference type="EMBL" id="KAK4206899.1"/>
    </source>
</evidence>
<name>A0AAN6XU14_9PEZI</name>
<proteinExistence type="predicted"/>
<evidence type="ECO:0000256" key="1">
    <source>
        <dbReference type="SAM" id="MobiDB-lite"/>
    </source>
</evidence>
<feature type="region of interest" description="Disordered" evidence="1">
    <location>
        <begin position="190"/>
        <end position="241"/>
    </location>
</feature>
<evidence type="ECO:0000313" key="3">
    <source>
        <dbReference type="Proteomes" id="UP001301769"/>
    </source>
</evidence>
<protein>
    <submittedName>
        <fullName evidence="2">Uncharacterized protein</fullName>
    </submittedName>
</protein>
<gene>
    <name evidence="2" type="ORF">QBC37DRAFT_456976</name>
</gene>
<accession>A0AAN6XU14</accession>
<dbReference type="Proteomes" id="UP001301769">
    <property type="component" value="Unassembled WGS sequence"/>
</dbReference>
<dbReference type="EMBL" id="MU858340">
    <property type="protein sequence ID" value="KAK4206899.1"/>
    <property type="molecule type" value="Genomic_DNA"/>
</dbReference>
<keyword evidence="3" id="KW-1185">Reference proteome</keyword>
<reference evidence="2" key="1">
    <citation type="journal article" date="2023" name="Mol. Phylogenet. Evol.">
        <title>Genome-scale phylogeny and comparative genomics of the fungal order Sordariales.</title>
        <authorList>
            <person name="Hensen N."/>
            <person name="Bonometti L."/>
            <person name="Westerberg I."/>
            <person name="Brannstrom I.O."/>
            <person name="Guillou S."/>
            <person name="Cros-Aarteil S."/>
            <person name="Calhoun S."/>
            <person name="Haridas S."/>
            <person name="Kuo A."/>
            <person name="Mondo S."/>
            <person name="Pangilinan J."/>
            <person name="Riley R."/>
            <person name="LaButti K."/>
            <person name="Andreopoulos B."/>
            <person name="Lipzen A."/>
            <person name="Chen C."/>
            <person name="Yan M."/>
            <person name="Daum C."/>
            <person name="Ng V."/>
            <person name="Clum A."/>
            <person name="Steindorff A."/>
            <person name="Ohm R.A."/>
            <person name="Martin F."/>
            <person name="Silar P."/>
            <person name="Natvig D.O."/>
            <person name="Lalanne C."/>
            <person name="Gautier V."/>
            <person name="Ament-Velasquez S.L."/>
            <person name="Kruys A."/>
            <person name="Hutchinson M.I."/>
            <person name="Powell A.J."/>
            <person name="Barry K."/>
            <person name="Miller A.N."/>
            <person name="Grigoriev I.V."/>
            <person name="Debuchy R."/>
            <person name="Gladieux P."/>
            <person name="Hiltunen Thoren M."/>
            <person name="Johannesson H."/>
        </authorList>
    </citation>
    <scope>NUCLEOTIDE SEQUENCE</scope>
    <source>
        <strain evidence="2">PSN293</strain>
    </source>
</reference>
<sequence>MAAAPGRPDKIKWLPGMDLFGPGVFPTGFDQRGNRVRLQSIKTSGSNTPEDPLICYSWDYNLDKNLKEPERREYLERELKDVCRITKMTCIVLRTNTHSRTVKTIKGPDGENLKIQVSCPSRYTVYLGHHFAGALLEGHIFTRVKYRPGLGWKNEYTVQVDDEDWNDRWNKENLDPIELWVTSKAFQTAPAPPRTGDLNEFPALGAATSTPATSPAKKKTTATPKPTPAKQKKTKASSAVASAVTSPTSNIKTTMVGYPLLSPTASVGISHFLSKLIDCDCFSSVLLSGFARELLL</sequence>
<dbReference type="AlphaFoldDB" id="A0AAN6XU14"/>
<feature type="compositionally biased region" description="Low complexity" evidence="1">
    <location>
        <begin position="206"/>
        <end position="215"/>
    </location>
</feature>
<reference evidence="2" key="2">
    <citation type="submission" date="2023-05" db="EMBL/GenBank/DDBJ databases">
        <authorList>
            <consortium name="Lawrence Berkeley National Laboratory"/>
            <person name="Steindorff A."/>
            <person name="Hensen N."/>
            <person name="Bonometti L."/>
            <person name="Westerberg I."/>
            <person name="Brannstrom I.O."/>
            <person name="Guillou S."/>
            <person name="Cros-Aarteil S."/>
            <person name="Calhoun S."/>
            <person name="Haridas S."/>
            <person name="Kuo A."/>
            <person name="Mondo S."/>
            <person name="Pangilinan J."/>
            <person name="Riley R."/>
            <person name="Labutti K."/>
            <person name="Andreopoulos B."/>
            <person name="Lipzen A."/>
            <person name="Chen C."/>
            <person name="Yanf M."/>
            <person name="Daum C."/>
            <person name="Ng V."/>
            <person name="Clum A."/>
            <person name="Ohm R."/>
            <person name="Martin F."/>
            <person name="Silar P."/>
            <person name="Natvig D."/>
            <person name="Lalanne C."/>
            <person name="Gautier V."/>
            <person name="Ament-Velasquez S.L."/>
            <person name="Kruys A."/>
            <person name="Hutchinson M.I."/>
            <person name="Powell A.J."/>
            <person name="Barry K."/>
            <person name="Miller A.N."/>
            <person name="Grigoriev I.V."/>
            <person name="Debuchy R."/>
            <person name="Gladieux P."/>
            <person name="Thoren M.H."/>
            <person name="Johannesson H."/>
        </authorList>
    </citation>
    <scope>NUCLEOTIDE SEQUENCE</scope>
    <source>
        <strain evidence="2">PSN293</strain>
    </source>
</reference>